<feature type="region of interest" description="Disordered" evidence="1">
    <location>
        <begin position="154"/>
        <end position="212"/>
    </location>
</feature>
<reference evidence="2 3" key="2">
    <citation type="journal article" date="2019" name="G3 (Bethesda)">
        <title>Hybrid Assembly of the Genome of the Entomopathogenic Nematode Steinernema carpocapsae Identifies the X-Chromosome.</title>
        <authorList>
            <person name="Serra L."/>
            <person name="Macchietto M."/>
            <person name="Macias-Munoz A."/>
            <person name="McGill C.J."/>
            <person name="Rodriguez I.M."/>
            <person name="Rodriguez B."/>
            <person name="Murad R."/>
            <person name="Mortazavi A."/>
        </authorList>
    </citation>
    <scope>NUCLEOTIDE SEQUENCE [LARGE SCALE GENOMIC DNA]</scope>
    <source>
        <strain evidence="2 3">ALL</strain>
    </source>
</reference>
<dbReference type="Proteomes" id="UP000298663">
    <property type="component" value="Unassembled WGS sequence"/>
</dbReference>
<sequence>MAEKLAFIRAPRGPKIYDARVPPRTCVSTGARRFDRRSPLFPVSGVSTFVKAVTSNARTMLTDRKGEEVLRCPRCSDRLEAMYLDDFVYEDKLTYQRVGWACRGLRDDSCEFPLDMPPGVFWTKRSLQEKREDYTPLPNFHLLPKQYRYLYPSLFPNDGKRRPRRSVDTDDSITEEPAIPAQQKDDQRSIRSDSPASLSSGGARTLSRAGSRMSMCSDISVVSKQKSVEERMTSPERDRFRALRKPVAPLRGNSPYLETIRRELQVNAEKSPASAGDKFYLQERNRKFKAAIEKRAKKIVEATSNSVKVKDLDKLISIKGDANHKKVDLFNGPASTLKSLIYMRYATGDFLHAVQRKMTKEGISQPIIVMTPAQKRMAANLTAQLQQENLDTRSKNSWISRTKLGSKRKAADLAEIINDSEDEDTESLASKRTKSVADIKQKLLSKLQNDMDLAVSSRIGMDLKKLAEKKLPVQGAMPPRIADSLTTVSSETSTANPYYDEISGIPESMRLSMFEEDPELNALVNRKLKKISQETVIYDPRNNLAIGPEHMLTQMEAYPMQQQQPMMDAGFSQPLGMQAMEHDYMSSGFAANPNLDFANMEWNMF</sequence>
<name>A0A4V5ZYA6_STECR</name>
<protein>
    <submittedName>
        <fullName evidence="2">Uncharacterized protein</fullName>
    </submittedName>
</protein>
<organism evidence="2 3">
    <name type="scientific">Steinernema carpocapsae</name>
    <name type="common">Entomopathogenic nematode</name>
    <dbReference type="NCBI Taxonomy" id="34508"/>
    <lineage>
        <taxon>Eukaryota</taxon>
        <taxon>Metazoa</taxon>
        <taxon>Ecdysozoa</taxon>
        <taxon>Nematoda</taxon>
        <taxon>Chromadorea</taxon>
        <taxon>Rhabditida</taxon>
        <taxon>Tylenchina</taxon>
        <taxon>Panagrolaimomorpha</taxon>
        <taxon>Strongyloidoidea</taxon>
        <taxon>Steinernematidae</taxon>
        <taxon>Steinernema</taxon>
    </lineage>
</organism>
<evidence type="ECO:0000313" key="3">
    <source>
        <dbReference type="Proteomes" id="UP000298663"/>
    </source>
</evidence>
<evidence type="ECO:0000256" key="1">
    <source>
        <dbReference type="SAM" id="MobiDB-lite"/>
    </source>
</evidence>
<gene>
    <name evidence="2" type="ORF">L596_026840</name>
</gene>
<comment type="caution">
    <text evidence="2">The sequence shown here is derived from an EMBL/GenBank/DDBJ whole genome shotgun (WGS) entry which is preliminary data.</text>
</comment>
<dbReference type="OrthoDB" id="5835567at2759"/>
<keyword evidence="3" id="KW-1185">Reference proteome</keyword>
<evidence type="ECO:0000313" key="2">
    <source>
        <dbReference type="EMBL" id="TKR62945.1"/>
    </source>
</evidence>
<proteinExistence type="predicted"/>
<dbReference type="EMBL" id="AZBU02000010">
    <property type="protein sequence ID" value="TKR62945.1"/>
    <property type="molecule type" value="Genomic_DNA"/>
</dbReference>
<accession>A0A4V5ZYA6</accession>
<dbReference type="AlphaFoldDB" id="A0A4V5ZYA6"/>
<feature type="compositionally biased region" description="Polar residues" evidence="1">
    <location>
        <begin position="192"/>
        <end position="202"/>
    </location>
</feature>
<reference evidence="2 3" key="1">
    <citation type="journal article" date="2015" name="Genome Biol.">
        <title>Comparative genomics of Steinernema reveals deeply conserved gene regulatory networks.</title>
        <authorList>
            <person name="Dillman A.R."/>
            <person name="Macchietto M."/>
            <person name="Porter C.F."/>
            <person name="Rogers A."/>
            <person name="Williams B."/>
            <person name="Antoshechkin I."/>
            <person name="Lee M.M."/>
            <person name="Goodwin Z."/>
            <person name="Lu X."/>
            <person name="Lewis E.E."/>
            <person name="Goodrich-Blair H."/>
            <person name="Stock S.P."/>
            <person name="Adams B.J."/>
            <person name="Sternberg P.W."/>
            <person name="Mortazavi A."/>
        </authorList>
    </citation>
    <scope>NUCLEOTIDE SEQUENCE [LARGE SCALE GENOMIC DNA]</scope>
    <source>
        <strain evidence="2 3">ALL</strain>
    </source>
</reference>